<keyword evidence="3" id="KW-1185">Reference proteome</keyword>
<dbReference type="AlphaFoldDB" id="A0A845L5Z4"/>
<sequence>MNGNKRGVLLTALAVIVAAAIFMFYKPVGVGSPREVDRSIHFVKSSGYIAGYPGDKVMFPCVFLVDTRTSAQDLIADVQLLHSENVSLESWQVFPGSEYKGYKLDNITLTLRLDRIGESPIEGLKIKYKDDTEQVYPMDKMFVKVLQKASSNVVVGSQETAVSPLSRTSFDLKNNSNDKVTLEGISFISNEISPDKIVVTKGDTKYDHINGIILAPAETVSVSLEVARKEESDVFFARPLLQYNLAGQRYTECVTLGTLYGLPFSEEKMQKVYDRLTGQSKQR</sequence>
<accession>A0A845L5Z4</accession>
<comment type="caution">
    <text evidence="2">The sequence shown here is derived from an EMBL/GenBank/DDBJ whole genome shotgun (WGS) entry which is preliminary data.</text>
</comment>
<gene>
    <name evidence="2" type="ORF">GTO89_03330</name>
</gene>
<reference evidence="2 3" key="1">
    <citation type="submission" date="2020-01" db="EMBL/GenBank/DDBJ databases">
        <title>Whole genome sequence of Heliobacterium gestii DSM 11169.</title>
        <authorList>
            <person name="Kyndt J.A."/>
            <person name="Meyer T.E."/>
        </authorList>
    </citation>
    <scope>NUCLEOTIDE SEQUENCE [LARGE SCALE GENOMIC DNA]</scope>
    <source>
        <strain evidence="2 3">DSM 11169</strain>
    </source>
</reference>
<dbReference type="Proteomes" id="UP000471031">
    <property type="component" value="Unassembled WGS sequence"/>
</dbReference>
<evidence type="ECO:0000256" key="1">
    <source>
        <dbReference type="SAM" id="Phobius"/>
    </source>
</evidence>
<dbReference type="RefSeq" id="WP_161260647.1">
    <property type="nucleotide sequence ID" value="NZ_JAFBDC010000002.1"/>
</dbReference>
<keyword evidence="1" id="KW-0472">Membrane</keyword>
<protein>
    <submittedName>
        <fullName evidence="2">Uncharacterized protein</fullName>
    </submittedName>
</protein>
<keyword evidence="1" id="KW-0812">Transmembrane</keyword>
<organism evidence="2 3">
    <name type="scientific">Heliomicrobium gestii</name>
    <name type="common">Heliobacterium gestii</name>
    <dbReference type="NCBI Taxonomy" id="2699"/>
    <lineage>
        <taxon>Bacteria</taxon>
        <taxon>Bacillati</taxon>
        <taxon>Bacillota</taxon>
        <taxon>Clostridia</taxon>
        <taxon>Eubacteriales</taxon>
        <taxon>Heliobacteriaceae</taxon>
        <taxon>Heliomicrobium</taxon>
    </lineage>
</organism>
<dbReference type="OrthoDB" id="2831350at2"/>
<keyword evidence="1" id="KW-1133">Transmembrane helix</keyword>
<proteinExistence type="predicted"/>
<evidence type="ECO:0000313" key="2">
    <source>
        <dbReference type="EMBL" id="MZP42067.1"/>
    </source>
</evidence>
<name>A0A845L5Z4_HELGE</name>
<evidence type="ECO:0000313" key="3">
    <source>
        <dbReference type="Proteomes" id="UP000471031"/>
    </source>
</evidence>
<dbReference type="EMBL" id="WXEX01000002">
    <property type="protein sequence ID" value="MZP42067.1"/>
    <property type="molecule type" value="Genomic_DNA"/>
</dbReference>
<feature type="transmembrane region" description="Helical" evidence="1">
    <location>
        <begin position="7"/>
        <end position="25"/>
    </location>
</feature>